<evidence type="ECO:0000313" key="6">
    <source>
        <dbReference type="Proteomes" id="UP000198894"/>
    </source>
</evidence>
<dbReference type="Gene3D" id="3.90.550.10">
    <property type="entry name" value="Spore Coat Polysaccharide Biosynthesis Protein SpsA, Chain A"/>
    <property type="match status" value="1"/>
</dbReference>
<keyword evidence="2" id="KW-0328">Glycosyltransferase</keyword>
<protein>
    <submittedName>
        <fullName evidence="5">Glycosyltransferase involved in cell wall bisynthesis</fullName>
    </submittedName>
</protein>
<accession>A0A1G9GBR1</accession>
<dbReference type="GO" id="GO:0016757">
    <property type="term" value="F:glycosyltransferase activity"/>
    <property type="evidence" value="ECO:0007669"/>
    <property type="project" value="UniProtKB-KW"/>
</dbReference>
<proteinExistence type="inferred from homology"/>
<sequence>MAAPLVSVLLPIYNAGPYLAAALASILRQDYDRLEIIATDDGSTDNSLKILENFRKSDNRISIVSRENRGLIATLNEGLAVARGDLVARMDADDIAYPWRLSRQVALFNRRPDLALCGAGVDFLLGNRIVKGLPDPALQENILGILSMFFTIFMHPTVVFNRNAIKDGDLYYDESYTHAEDFDLFRRLTDRYPAAMIPENLIAYRIHGDSVTNRHKREMRRTHLKIVAETLEREGLAPNARDLRDIGDAASMDTVRRAADWMLALKERISGLPAETRPSYEAGTLNLFYFLYQLIGDEMQPLLTHEFLTRTANWDRIRRRERYALRAGAYAPRFSLVSMSATRQVDALSRYLQSVPAAAVLPSLGSS</sequence>
<dbReference type="InterPro" id="IPR001173">
    <property type="entry name" value="Glyco_trans_2-like"/>
</dbReference>
<dbReference type="PANTHER" id="PTHR43685">
    <property type="entry name" value="GLYCOSYLTRANSFERASE"/>
    <property type="match status" value="1"/>
</dbReference>
<keyword evidence="3 5" id="KW-0808">Transferase</keyword>
<dbReference type="PANTHER" id="PTHR43685:SF5">
    <property type="entry name" value="GLYCOSYLTRANSFERASE EPSE-RELATED"/>
    <property type="match status" value="1"/>
</dbReference>
<dbReference type="InterPro" id="IPR029044">
    <property type="entry name" value="Nucleotide-diphossugar_trans"/>
</dbReference>
<dbReference type="Pfam" id="PF00535">
    <property type="entry name" value="Glycos_transf_2"/>
    <property type="match status" value="1"/>
</dbReference>
<feature type="domain" description="Glycosyltransferase 2-like" evidence="4">
    <location>
        <begin position="7"/>
        <end position="127"/>
    </location>
</feature>
<dbReference type="InterPro" id="IPR050834">
    <property type="entry name" value="Glycosyltransf_2"/>
</dbReference>
<evidence type="ECO:0000256" key="1">
    <source>
        <dbReference type="ARBA" id="ARBA00006739"/>
    </source>
</evidence>
<evidence type="ECO:0000259" key="4">
    <source>
        <dbReference type="Pfam" id="PF00535"/>
    </source>
</evidence>
<dbReference type="AlphaFoldDB" id="A0A1G9GBR1"/>
<gene>
    <name evidence="5" type="ORF">SAMN05428953_12439</name>
</gene>
<dbReference type="Proteomes" id="UP000198894">
    <property type="component" value="Unassembled WGS sequence"/>
</dbReference>
<evidence type="ECO:0000256" key="3">
    <source>
        <dbReference type="ARBA" id="ARBA00022679"/>
    </source>
</evidence>
<dbReference type="RefSeq" id="WP_091599299.1">
    <property type="nucleotide sequence ID" value="NZ_FNEE01000024.1"/>
</dbReference>
<evidence type="ECO:0000256" key="2">
    <source>
        <dbReference type="ARBA" id="ARBA00022676"/>
    </source>
</evidence>
<reference evidence="6" key="1">
    <citation type="submission" date="2016-10" db="EMBL/GenBank/DDBJ databases">
        <authorList>
            <person name="Varghese N."/>
            <person name="Submissions S."/>
        </authorList>
    </citation>
    <scope>NUCLEOTIDE SEQUENCE [LARGE SCALE GENOMIC DNA]</scope>
    <source>
        <strain evidence="6">CGMCC 1.11022</strain>
    </source>
</reference>
<name>A0A1G9GBR1_9HYPH</name>
<evidence type="ECO:0000313" key="5">
    <source>
        <dbReference type="EMBL" id="SDK98062.1"/>
    </source>
</evidence>
<comment type="similarity">
    <text evidence="1">Belongs to the glycosyltransferase 2 family.</text>
</comment>
<dbReference type="SUPFAM" id="SSF53448">
    <property type="entry name" value="Nucleotide-diphospho-sugar transferases"/>
    <property type="match status" value="1"/>
</dbReference>
<organism evidence="5 6">
    <name type="scientific">Mesorhizobium muleiense</name>
    <dbReference type="NCBI Taxonomy" id="1004279"/>
    <lineage>
        <taxon>Bacteria</taxon>
        <taxon>Pseudomonadati</taxon>
        <taxon>Pseudomonadota</taxon>
        <taxon>Alphaproteobacteria</taxon>
        <taxon>Hyphomicrobiales</taxon>
        <taxon>Phyllobacteriaceae</taxon>
        <taxon>Mesorhizobium</taxon>
    </lineage>
</organism>
<dbReference type="EMBL" id="FNEE01000024">
    <property type="protein sequence ID" value="SDK98062.1"/>
    <property type="molecule type" value="Genomic_DNA"/>
</dbReference>
<keyword evidence="6" id="KW-1185">Reference proteome</keyword>